<dbReference type="STRING" id="37653.A0A0L8G7S5"/>
<reference evidence="2" key="1">
    <citation type="submission" date="2015-07" db="EMBL/GenBank/DDBJ databases">
        <title>MeaNS - Measles Nucleotide Surveillance Program.</title>
        <authorList>
            <person name="Tran T."/>
            <person name="Druce J."/>
        </authorList>
    </citation>
    <scope>NUCLEOTIDE SEQUENCE</scope>
    <source>
        <strain evidence="2">UCB-OBI-ISO-001</strain>
        <tissue evidence="2">Gonad</tissue>
    </source>
</reference>
<accession>A0A0L8G7S5</accession>
<name>A0A0L8G7S5_OCTBM</name>
<feature type="region of interest" description="Disordered" evidence="1">
    <location>
        <begin position="1"/>
        <end position="23"/>
    </location>
</feature>
<dbReference type="AlphaFoldDB" id="A0A0L8G7S5"/>
<dbReference type="EMBL" id="KQ423423">
    <property type="protein sequence ID" value="KOF72938.1"/>
    <property type="molecule type" value="Genomic_DNA"/>
</dbReference>
<evidence type="ECO:0000313" key="2">
    <source>
        <dbReference type="EMBL" id="KOF72938.1"/>
    </source>
</evidence>
<evidence type="ECO:0008006" key="3">
    <source>
        <dbReference type="Google" id="ProtNLM"/>
    </source>
</evidence>
<sequence length="638" mass="77936">NDDDDGGGGGDDDSDDDDDDNVDYDDDDDASVKQLTLKVWCCWCNYNRHRQHLKTMETAARKHHRHKCIQVTFHRFYTIFKSHSISLLHYRHYTIKKVFHLWKRATTISMAESHHLVLNMMKSCDQLILRRAIAHWLNQLWLVRESHRANQWMLRRFLKKWHRKWHNKTEWHQHVVKTIHSQKKSKILKQWQRNVNCRKNQCISATEHIQKLYLMKLFAKWKNFSQRQKQTRFCLRSQQEKWWKRMKMVCFENWRCFFIKRLQAKLIHQCWSYMCVRKAIKHWKELHHQVALEKFANHYKSVQKNLQLRACFKRWTSTLQKVYEEKEEAKQAEKMLQDKLVHFIFLQWYRMSLNSQTSKPLLLRYHNKLLARVTKSWHQLIIRKHQCSDNSLLVYRSQLSKYFTRWRRLHVVYDCERCIKERKNKLALQQCFSGWKQVINRRQLASHFHRKSLLRRFITWRRRAQQKIRKKILLEAEMRRNVLHQKTFFNQWRWNVKRWKSARSEALINIEKLIKKNQMTGAFDTWRRALSNLLLARDYNNCYQMALVRQILMEWHSYTEKVFTKAVIRLQMSLQMDTWLCGSTELQLLDSSDYESQDGLEVLEEGQPEQLEDGASPGTFMKYKSVSFDVYFYVNILN</sequence>
<feature type="non-terminal residue" evidence="2">
    <location>
        <position position="1"/>
    </location>
</feature>
<organism evidence="2">
    <name type="scientific">Octopus bimaculoides</name>
    <name type="common">California two-spotted octopus</name>
    <dbReference type="NCBI Taxonomy" id="37653"/>
    <lineage>
        <taxon>Eukaryota</taxon>
        <taxon>Metazoa</taxon>
        <taxon>Spiralia</taxon>
        <taxon>Lophotrochozoa</taxon>
        <taxon>Mollusca</taxon>
        <taxon>Cephalopoda</taxon>
        <taxon>Coleoidea</taxon>
        <taxon>Octopodiformes</taxon>
        <taxon>Octopoda</taxon>
        <taxon>Incirrata</taxon>
        <taxon>Octopodidae</taxon>
        <taxon>Octopus</taxon>
    </lineage>
</organism>
<gene>
    <name evidence="2" type="ORF">OCBIM_22038626mg</name>
</gene>
<evidence type="ECO:0000256" key="1">
    <source>
        <dbReference type="SAM" id="MobiDB-lite"/>
    </source>
</evidence>
<protein>
    <recommendedName>
        <fullName evidence="3">Sfi1 spindle body domain-containing protein</fullName>
    </recommendedName>
</protein>
<proteinExistence type="predicted"/>